<proteinExistence type="predicted"/>
<protein>
    <submittedName>
        <fullName evidence="1">Uncharacterized protein</fullName>
    </submittedName>
</protein>
<name>A0A016SEM0_9BILA</name>
<dbReference type="AlphaFoldDB" id="A0A016SEM0"/>
<evidence type="ECO:0000313" key="1">
    <source>
        <dbReference type="EMBL" id="EYB88749.1"/>
    </source>
</evidence>
<organism evidence="1 2">
    <name type="scientific">Ancylostoma ceylanicum</name>
    <dbReference type="NCBI Taxonomy" id="53326"/>
    <lineage>
        <taxon>Eukaryota</taxon>
        <taxon>Metazoa</taxon>
        <taxon>Ecdysozoa</taxon>
        <taxon>Nematoda</taxon>
        <taxon>Chromadorea</taxon>
        <taxon>Rhabditida</taxon>
        <taxon>Rhabditina</taxon>
        <taxon>Rhabditomorpha</taxon>
        <taxon>Strongyloidea</taxon>
        <taxon>Ancylostomatidae</taxon>
        <taxon>Ancylostomatinae</taxon>
        <taxon>Ancylostoma</taxon>
    </lineage>
</organism>
<dbReference type="EMBL" id="JARK01001578">
    <property type="protein sequence ID" value="EYB88749.1"/>
    <property type="molecule type" value="Genomic_DNA"/>
</dbReference>
<evidence type="ECO:0000313" key="2">
    <source>
        <dbReference type="Proteomes" id="UP000024635"/>
    </source>
</evidence>
<sequence>MRNAPWAITTSSEREHPPRIPAVVNYLRCEWWHVVTRLEIAVGILEMIRVRLSILHRWTCVLALSSLLHRGPASWRFSQYLAKEDPSIGDPRSIDFLTIGAWWTHPHPVESYSGVSLPTAPRWTRTCRFHHCLAKADLHPVVSTTA</sequence>
<dbReference type="Proteomes" id="UP000024635">
    <property type="component" value="Unassembled WGS sequence"/>
</dbReference>
<reference evidence="2" key="1">
    <citation type="journal article" date="2015" name="Nat. Genet.">
        <title>The genome and transcriptome of the zoonotic hookworm Ancylostoma ceylanicum identify infection-specific gene families.</title>
        <authorList>
            <person name="Schwarz E.M."/>
            <person name="Hu Y."/>
            <person name="Antoshechkin I."/>
            <person name="Miller M.M."/>
            <person name="Sternberg P.W."/>
            <person name="Aroian R.V."/>
        </authorList>
    </citation>
    <scope>NUCLEOTIDE SEQUENCE</scope>
    <source>
        <strain evidence="2">HY135</strain>
    </source>
</reference>
<accession>A0A016SEM0</accession>
<comment type="caution">
    <text evidence="1">The sequence shown here is derived from an EMBL/GenBank/DDBJ whole genome shotgun (WGS) entry which is preliminary data.</text>
</comment>
<keyword evidence="2" id="KW-1185">Reference proteome</keyword>
<gene>
    <name evidence="1" type="primary">Acey_s0242.g3431</name>
    <name evidence="1" type="ORF">Y032_0242g3431</name>
</gene>